<dbReference type="InterPro" id="IPR025132">
    <property type="entry name" value="DUF4058"/>
</dbReference>
<dbReference type="AlphaFoldDB" id="A0A951PPA2"/>
<evidence type="ECO:0000313" key="1">
    <source>
        <dbReference type="EMBL" id="MBW4546904.1"/>
    </source>
</evidence>
<dbReference type="Proteomes" id="UP000753908">
    <property type="component" value="Unassembled WGS sequence"/>
</dbReference>
<evidence type="ECO:0000313" key="2">
    <source>
        <dbReference type="Proteomes" id="UP000753908"/>
    </source>
</evidence>
<proteinExistence type="predicted"/>
<organism evidence="1 2">
    <name type="scientific">Symplocastrum torsivum CPER-KK1</name>
    <dbReference type="NCBI Taxonomy" id="450513"/>
    <lineage>
        <taxon>Bacteria</taxon>
        <taxon>Bacillati</taxon>
        <taxon>Cyanobacteriota</taxon>
        <taxon>Cyanophyceae</taxon>
        <taxon>Oscillatoriophycideae</taxon>
        <taxon>Oscillatoriales</taxon>
        <taxon>Microcoleaceae</taxon>
        <taxon>Symplocastrum</taxon>
    </lineage>
</organism>
<sequence length="243" mass="26935">MLQDHFRPPLSTRRHWHAFHNAWATYIASDLNAKLPEGYFAEPNVQFGIEIDVAAFEESQQGFANETGIIQLPTESQSLWIPPEATQTVPFLPTTESVEVSIFDSETGPILKGAIELVSPANKDRPAHRAAFVSKCETYLRQGIGLIVVDVVTARQANLHGELLARLTEGKASSAKLNLYAIAYRAIERNGQPSLDIWQEELAIGSILPTLPLWLRGEICLPVDLAATYERTCREQRITVSSA</sequence>
<reference evidence="1" key="2">
    <citation type="journal article" date="2022" name="Microbiol. Resour. Announc.">
        <title>Metagenome Sequencing to Explore Phylogenomics of Terrestrial Cyanobacteria.</title>
        <authorList>
            <person name="Ward R.D."/>
            <person name="Stajich J.E."/>
            <person name="Johansen J.R."/>
            <person name="Huntemann M."/>
            <person name="Clum A."/>
            <person name="Foster B."/>
            <person name="Foster B."/>
            <person name="Roux S."/>
            <person name="Palaniappan K."/>
            <person name="Varghese N."/>
            <person name="Mukherjee S."/>
            <person name="Reddy T.B.K."/>
            <person name="Daum C."/>
            <person name="Copeland A."/>
            <person name="Chen I.A."/>
            <person name="Ivanova N.N."/>
            <person name="Kyrpides N.C."/>
            <person name="Shapiro N."/>
            <person name="Eloe-Fadrosh E.A."/>
            <person name="Pietrasiak N."/>
        </authorList>
    </citation>
    <scope>NUCLEOTIDE SEQUENCE</scope>
    <source>
        <strain evidence="1">CPER-KK1</strain>
    </source>
</reference>
<name>A0A951PPA2_9CYAN</name>
<dbReference type="Pfam" id="PF13267">
    <property type="entry name" value="DUF4058"/>
    <property type="match status" value="1"/>
</dbReference>
<accession>A0A951PPA2</accession>
<gene>
    <name evidence="1" type="ORF">KME25_21035</name>
</gene>
<protein>
    <submittedName>
        <fullName evidence="1">DUF4058 family protein</fullName>
    </submittedName>
</protein>
<reference evidence="1" key="1">
    <citation type="submission" date="2021-05" db="EMBL/GenBank/DDBJ databases">
        <authorList>
            <person name="Pietrasiak N."/>
            <person name="Ward R."/>
            <person name="Stajich J.E."/>
            <person name="Kurbessoian T."/>
        </authorList>
    </citation>
    <scope>NUCLEOTIDE SEQUENCE</scope>
    <source>
        <strain evidence="1">CPER-KK1</strain>
    </source>
</reference>
<comment type="caution">
    <text evidence="1">The sequence shown here is derived from an EMBL/GenBank/DDBJ whole genome shotgun (WGS) entry which is preliminary data.</text>
</comment>
<dbReference type="EMBL" id="JAHHIF010000032">
    <property type="protein sequence ID" value="MBW4546904.1"/>
    <property type="molecule type" value="Genomic_DNA"/>
</dbReference>